<evidence type="ECO:0000256" key="4">
    <source>
        <dbReference type="ARBA" id="ARBA00022989"/>
    </source>
</evidence>
<keyword evidence="8" id="KW-1185">Reference proteome</keyword>
<comment type="caution">
    <text evidence="7">The sequence shown here is derived from an EMBL/GenBank/DDBJ whole genome shotgun (WGS) entry which is preliminary data.</text>
</comment>
<keyword evidence="2" id="KW-0813">Transport</keyword>
<name>A0A0J6VW01_9MYCO</name>
<feature type="transmembrane region" description="Helical" evidence="6">
    <location>
        <begin position="107"/>
        <end position="127"/>
    </location>
</feature>
<keyword evidence="5 6" id="KW-0472">Membrane</keyword>
<feature type="transmembrane region" description="Helical" evidence="6">
    <location>
        <begin position="201"/>
        <end position="220"/>
    </location>
</feature>
<evidence type="ECO:0000256" key="1">
    <source>
        <dbReference type="ARBA" id="ARBA00004141"/>
    </source>
</evidence>
<dbReference type="STRING" id="37916.MCHLDSM_03748"/>
<sequence>MGMAILLVAIGLAVVFDVTNGFHDSANSVAALVATRAATPGQALVVATAGNFAGPLVMGTAVADTVGGVVTVAPHETLPAIGAALTAAIGWNLATWRFGLPSSSSHALIGGLVGAALAAGGTAGVRWGGIAHGTPDGVLGVLAGLAISPVLGVLVGAAGMAVAGRLLKRARREFNVVVRRGEWLTASALAFSHGSNDAQKTMGVVTLLLLTSGHLSTFSVPIWVRLMAAASLTVGTAFGGWRIVRTIGSGVYRMAPLDGLVSQGGSAAVILAGAALGAPVSTTHVVASSVVGVGMAQRAHHVHWSVVREIGAAWLITLPISAAMGAAAFLLWREFI</sequence>
<dbReference type="InterPro" id="IPR001204">
    <property type="entry name" value="Phos_transporter"/>
</dbReference>
<dbReference type="Proteomes" id="UP000036513">
    <property type="component" value="Unassembled WGS sequence"/>
</dbReference>
<comment type="subcellular location">
    <subcellularLocation>
        <location evidence="1">Membrane</location>
        <topology evidence="1">Multi-pass membrane protein</topology>
    </subcellularLocation>
</comment>
<dbReference type="GO" id="GO:0016020">
    <property type="term" value="C:membrane"/>
    <property type="evidence" value="ECO:0007669"/>
    <property type="project" value="UniProtKB-SubCell"/>
</dbReference>
<feature type="transmembrane region" description="Helical" evidence="6">
    <location>
        <begin position="265"/>
        <end position="291"/>
    </location>
</feature>
<dbReference type="GO" id="GO:0005315">
    <property type="term" value="F:phosphate transmembrane transporter activity"/>
    <property type="evidence" value="ECO:0007669"/>
    <property type="project" value="InterPro"/>
</dbReference>
<evidence type="ECO:0000256" key="2">
    <source>
        <dbReference type="ARBA" id="ARBA00022448"/>
    </source>
</evidence>
<protein>
    <submittedName>
        <fullName evidence="7">Low-affinity inorganic phosphate transporter 1</fullName>
    </submittedName>
</protein>
<dbReference type="RefSeq" id="WP_048471234.1">
    <property type="nucleotide sequence ID" value="NZ_JYNL01000035.1"/>
</dbReference>
<feature type="transmembrane region" description="Helical" evidence="6">
    <location>
        <begin position="311"/>
        <end position="332"/>
    </location>
</feature>
<dbReference type="GO" id="GO:0035435">
    <property type="term" value="P:phosphate ion transmembrane transport"/>
    <property type="evidence" value="ECO:0007669"/>
    <property type="project" value="TreeGrafter"/>
</dbReference>
<dbReference type="PANTHER" id="PTHR11101:SF80">
    <property type="entry name" value="PHOSPHATE TRANSPORTER"/>
    <property type="match status" value="1"/>
</dbReference>
<evidence type="ECO:0000256" key="3">
    <source>
        <dbReference type="ARBA" id="ARBA00022692"/>
    </source>
</evidence>
<dbReference type="EMBL" id="JYNL01000035">
    <property type="protein sequence ID" value="KMO74309.1"/>
    <property type="molecule type" value="Genomic_DNA"/>
</dbReference>
<organism evidence="7 8">
    <name type="scientific">Mycolicibacterium chlorophenolicum</name>
    <dbReference type="NCBI Taxonomy" id="37916"/>
    <lineage>
        <taxon>Bacteria</taxon>
        <taxon>Bacillati</taxon>
        <taxon>Actinomycetota</taxon>
        <taxon>Actinomycetes</taxon>
        <taxon>Mycobacteriales</taxon>
        <taxon>Mycobacteriaceae</taxon>
        <taxon>Mycolicibacterium</taxon>
    </lineage>
</organism>
<evidence type="ECO:0000256" key="5">
    <source>
        <dbReference type="ARBA" id="ARBA00023136"/>
    </source>
</evidence>
<feature type="transmembrane region" description="Helical" evidence="6">
    <location>
        <begin position="77"/>
        <end position="95"/>
    </location>
</feature>
<keyword evidence="3 6" id="KW-0812">Transmembrane</keyword>
<accession>A0A0J6VW01</accession>
<keyword evidence="4 6" id="KW-1133">Transmembrane helix</keyword>
<dbReference type="AlphaFoldDB" id="A0A0J6VW01"/>
<evidence type="ECO:0000256" key="6">
    <source>
        <dbReference type="SAM" id="Phobius"/>
    </source>
</evidence>
<dbReference type="Pfam" id="PF01384">
    <property type="entry name" value="PHO4"/>
    <property type="match status" value="1"/>
</dbReference>
<evidence type="ECO:0000313" key="8">
    <source>
        <dbReference type="Proteomes" id="UP000036513"/>
    </source>
</evidence>
<feature type="transmembrane region" description="Helical" evidence="6">
    <location>
        <begin position="139"/>
        <end position="163"/>
    </location>
</feature>
<dbReference type="PATRIC" id="fig|37916.4.peg.3690"/>
<reference evidence="7 8" key="1">
    <citation type="journal article" date="2015" name="Genome Biol. Evol.">
        <title>Characterization of Three Mycobacterium spp. with Potential Use in Bioremediation by Genome Sequencing and Comparative Genomics.</title>
        <authorList>
            <person name="Das S."/>
            <person name="Pettersson B.M."/>
            <person name="Behra P.R."/>
            <person name="Ramesh M."/>
            <person name="Dasgupta S."/>
            <person name="Bhattacharya A."/>
            <person name="Kirsebom L.A."/>
        </authorList>
    </citation>
    <scope>NUCLEOTIDE SEQUENCE [LARGE SCALE GENOMIC DNA]</scope>
    <source>
        <strain evidence="7 8">DSM 43826</strain>
    </source>
</reference>
<gene>
    <name evidence="7" type="primary">pitA_2</name>
    <name evidence="7" type="ORF">MCHLDSM_03748</name>
</gene>
<proteinExistence type="predicted"/>
<dbReference type="PANTHER" id="PTHR11101">
    <property type="entry name" value="PHOSPHATE TRANSPORTER"/>
    <property type="match status" value="1"/>
</dbReference>
<feature type="transmembrane region" description="Helical" evidence="6">
    <location>
        <begin position="226"/>
        <end position="244"/>
    </location>
</feature>
<evidence type="ECO:0000313" key="7">
    <source>
        <dbReference type="EMBL" id="KMO74309.1"/>
    </source>
</evidence>